<sequence length="102" mass="10444">MTDVVRVPVEGGGFIIAEVDGGRGVELVASTDPADIPLACTSLEKAVANLRPVAKAVLDQLKELAPDEVGVELSLKFSAAVGVILAKSSGEGACKVTIGWKK</sequence>
<dbReference type="Proteomes" id="UP001549291">
    <property type="component" value="Unassembled WGS sequence"/>
</dbReference>
<dbReference type="NCBIfam" id="NF041216">
    <property type="entry name" value="CU044_2847_fam"/>
    <property type="match status" value="1"/>
</dbReference>
<proteinExistence type="predicted"/>
<protein>
    <recommendedName>
        <fullName evidence="1">Trypsin-co-occurring domain-containing protein</fullName>
    </recommendedName>
</protein>
<dbReference type="RefSeq" id="WP_304500847.1">
    <property type="nucleotide sequence ID" value="NZ_CP126013.1"/>
</dbReference>
<gene>
    <name evidence="2" type="ORF">ABIF63_004835</name>
</gene>
<feature type="domain" description="Trypsin-co-occurring" evidence="1">
    <location>
        <begin position="8"/>
        <end position="102"/>
    </location>
</feature>
<reference evidence="2 3" key="1">
    <citation type="submission" date="2024-06" db="EMBL/GenBank/DDBJ databases">
        <title>Genomic Encyclopedia of Type Strains, Phase V (KMG-V): Genome sequencing to study the core and pangenomes of soil and plant-associated prokaryotes.</title>
        <authorList>
            <person name="Whitman W."/>
        </authorList>
    </citation>
    <scope>NUCLEOTIDE SEQUENCE [LARGE SCALE GENOMIC DNA]</scope>
    <source>
        <strain evidence="2 3">USDA 160</strain>
    </source>
</reference>
<evidence type="ECO:0000313" key="3">
    <source>
        <dbReference type="Proteomes" id="UP001549291"/>
    </source>
</evidence>
<dbReference type="EMBL" id="JBEPTQ010000002">
    <property type="protein sequence ID" value="MET4720729.1"/>
    <property type="molecule type" value="Genomic_DNA"/>
</dbReference>
<accession>A0ABV2RWZ2</accession>
<organism evidence="2 3">
    <name type="scientific">Bradyrhizobium japonicum</name>
    <dbReference type="NCBI Taxonomy" id="375"/>
    <lineage>
        <taxon>Bacteria</taxon>
        <taxon>Pseudomonadati</taxon>
        <taxon>Pseudomonadota</taxon>
        <taxon>Alphaproteobacteria</taxon>
        <taxon>Hyphomicrobiales</taxon>
        <taxon>Nitrobacteraceae</taxon>
        <taxon>Bradyrhizobium</taxon>
    </lineage>
</organism>
<comment type="caution">
    <text evidence="2">The sequence shown here is derived from an EMBL/GenBank/DDBJ whole genome shotgun (WGS) entry which is preliminary data.</text>
</comment>
<keyword evidence="3" id="KW-1185">Reference proteome</keyword>
<evidence type="ECO:0000313" key="2">
    <source>
        <dbReference type="EMBL" id="MET4720729.1"/>
    </source>
</evidence>
<name>A0ABV2RWZ2_BRAJP</name>
<evidence type="ECO:0000259" key="1">
    <source>
        <dbReference type="Pfam" id="PF19493"/>
    </source>
</evidence>
<dbReference type="InterPro" id="IPR045794">
    <property type="entry name" value="Trypco1"/>
</dbReference>
<dbReference type="Pfam" id="PF19493">
    <property type="entry name" value="Trypco1"/>
    <property type="match status" value="1"/>
</dbReference>